<accession>A0A1H2KYE1</accession>
<evidence type="ECO:0000256" key="1">
    <source>
        <dbReference type="ARBA" id="ARBA00023015"/>
    </source>
</evidence>
<keyword evidence="2 5" id="KW-0238">DNA-binding</keyword>
<dbReference type="SMART" id="SM00345">
    <property type="entry name" value="HTH_GNTR"/>
    <property type="match status" value="1"/>
</dbReference>
<dbReference type="PANTHER" id="PTHR44846">
    <property type="entry name" value="MANNOSYL-D-GLYCERATE TRANSPORT/METABOLISM SYSTEM REPRESSOR MNGR-RELATED"/>
    <property type="match status" value="1"/>
</dbReference>
<keyword evidence="3" id="KW-0804">Transcription</keyword>
<dbReference type="GO" id="GO:0045892">
    <property type="term" value="P:negative regulation of DNA-templated transcription"/>
    <property type="evidence" value="ECO:0007669"/>
    <property type="project" value="TreeGrafter"/>
</dbReference>
<gene>
    <name evidence="5" type="ORF">SAMN04488548_1343939</name>
</gene>
<name>A0A1H2KYE1_9ACTN</name>
<evidence type="ECO:0000256" key="2">
    <source>
        <dbReference type="ARBA" id="ARBA00023125"/>
    </source>
</evidence>
<dbReference type="Gene3D" id="3.40.1410.10">
    <property type="entry name" value="Chorismate lyase-like"/>
    <property type="match status" value="1"/>
</dbReference>
<dbReference type="InterPro" id="IPR036390">
    <property type="entry name" value="WH_DNA-bd_sf"/>
</dbReference>
<proteinExistence type="predicted"/>
<dbReference type="InterPro" id="IPR036388">
    <property type="entry name" value="WH-like_DNA-bd_sf"/>
</dbReference>
<dbReference type="AlphaFoldDB" id="A0A1H2KYE1"/>
<evidence type="ECO:0000313" key="5">
    <source>
        <dbReference type="EMBL" id="SDU73316.1"/>
    </source>
</evidence>
<evidence type="ECO:0000256" key="3">
    <source>
        <dbReference type="ARBA" id="ARBA00023163"/>
    </source>
</evidence>
<dbReference type="Proteomes" id="UP000183180">
    <property type="component" value="Unassembled WGS sequence"/>
</dbReference>
<dbReference type="GO" id="GO:0003677">
    <property type="term" value="F:DNA binding"/>
    <property type="evidence" value="ECO:0007669"/>
    <property type="project" value="UniProtKB-KW"/>
</dbReference>
<reference evidence="5 6" key="1">
    <citation type="submission" date="2016-10" db="EMBL/GenBank/DDBJ databases">
        <authorList>
            <person name="de Groot N.N."/>
        </authorList>
    </citation>
    <scope>NUCLEOTIDE SEQUENCE [LARGE SCALE GENOMIC DNA]</scope>
    <source>
        <strain evidence="5 6">DSM 44215</strain>
    </source>
</reference>
<dbReference type="PROSITE" id="PS50949">
    <property type="entry name" value="HTH_GNTR"/>
    <property type="match status" value="1"/>
</dbReference>
<organism evidence="5 6">
    <name type="scientific">Gordonia westfalica</name>
    <dbReference type="NCBI Taxonomy" id="158898"/>
    <lineage>
        <taxon>Bacteria</taxon>
        <taxon>Bacillati</taxon>
        <taxon>Actinomycetota</taxon>
        <taxon>Actinomycetes</taxon>
        <taxon>Mycobacteriales</taxon>
        <taxon>Gordoniaceae</taxon>
        <taxon>Gordonia</taxon>
    </lineage>
</organism>
<dbReference type="PANTHER" id="PTHR44846:SF17">
    <property type="entry name" value="GNTR-FAMILY TRANSCRIPTIONAL REGULATOR"/>
    <property type="match status" value="1"/>
</dbReference>
<dbReference type="EMBL" id="FNLM01000034">
    <property type="protein sequence ID" value="SDU73316.1"/>
    <property type="molecule type" value="Genomic_DNA"/>
</dbReference>
<dbReference type="GO" id="GO:0003700">
    <property type="term" value="F:DNA-binding transcription factor activity"/>
    <property type="evidence" value="ECO:0007669"/>
    <property type="project" value="InterPro"/>
</dbReference>
<dbReference type="InterPro" id="IPR050679">
    <property type="entry name" value="Bact_HTH_transcr_reg"/>
</dbReference>
<sequence length="260" mass="28909">MTTTRIRRQNFSHRAYTLLRFAIKSGRLPSGFTLDERSIQGNFGFSRSAVREAMQRLAVDGLVQRRPAVGTTVRSEPIPIPVQDIVPEDSHQVMTYRRLETFTMTGNSYLEMRLGDRESDVTMCEVLLSVGGEPIGVLTTFAAGANSGSLLQGSAQMHTLEVEFPIQYPGVDFGSIDVSVDARVADPEIAGILGVEPGSALLVREQVLRDARGVTWEYGFAQYRADRVILTSDRVIATSKKPRTWVADFNESFRHQRRAV</sequence>
<evidence type="ECO:0000259" key="4">
    <source>
        <dbReference type="PROSITE" id="PS50949"/>
    </source>
</evidence>
<dbReference type="OrthoDB" id="9816161at2"/>
<keyword evidence="1" id="KW-0805">Transcription regulation</keyword>
<protein>
    <submittedName>
        <fullName evidence="5">DNA-binding transcriptional regulator, GntR family</fullName>
    </submittedName>
</protein>
<dbReference type="Pfam" id="PF07702">
    <property type="entry name" value="UTRA"/>
    <property type="match status" value="1"/>
</dbReference>
<dbReference type="Gene3D" id="1.10.10.10">
    <property type="entry name" value="Winged helix-like DNA-binding domain superfamily/Winged helix DNA-binding domain"/>
    <property type="match status" value="1"/>
</dbReference>
<dbReference type="SMART" id="SM00866">
    <property type="entry name" value="UTRA"/>
    <property type="match status" value="1"/>
</dbReference>
<dbReference type="SUPFAM" id="SSF46785">
    <property type="entry name" value="Winged helix' DNA-binding domain"/>
    <property type="match status" value="1"/>
</dbReference>
<evidence type="ECO:0000313" key="6">
    <source>
        <dbReference type="Proteomes" id="UP000183180"/>
    </source>
</evidence>
<dbReference type="STRING" id="158898.SAMN04488548_1343939"/>
<dbReference type="InterPro" id="IPR028978">
    <property type="entry name" value="Chorismate_lyase_/UTRA_dom_sf"/>
</dbReference>
<feature type="domain" description="HTH gntR-type" evidence="4">
    <location>
        <begin position="9"/>
        <end position="76"/>
    </location>
</feature>
<dbReference type="InterPro" id="IPR000524">
    <property type="entry name" value="Tscrpt_reg_HTH_GntR"/>
</dbReference>
<dbReference type="SUPFAM" id="SSF64288">
    <property type="entry name" value="Chorismate lyase-like"/>
    <property type="match status" value="1"/>
</dbReference>
<dbReference type="InterPro" id="IPR011663">
    <property type="entry name" value="UTRA"/>
</dbReference>
<dbReference type="Pfam" id="PF00392">
    <property type="entry name" value="GntR"/>
    <property type="match status" value="1"/>
</dbReference>